<dbReference type="InterPro" id="IPR007219">
    <property type="entry name" value="XnlR_reg_dom"/>
</dbReference>
<evidence type="ECO:0000256" key="8">
    <source>
        <dbReference type="SAM" id="Coils"/>
    </source>
</evidence>
<dbReference type="PANTHER" id="PTHR31313">
    <property type="entry name" value="TY1 ENHANCER ACTIVATOR"/>
    <property type="match status" value="1"/>
</dbReference>
<dbReference type="Pfam" id="PF00172">
    <property type="entry name" value="Zn_clus"/>
    <property type="match status" value="1"/>
</dbReference>
<dbReference type="Gene3D" id="4.10.240.10">
    <property type="entry name" value="Zn(2)-C6 fungal-type DNA-binding domain"/>
    <property type="match status" value="1"/>
</dbReference>
<dbReference type="SMART" id="SM00906">
    <property type="entry name" value="Fungal_trans"/>
    <property type="match status" value="1"/>
</dbReference>
<dbReference type="InterPro" id="IPR036864">
    <property type="entry name" value="Zn2-C6_fun-type_DNA-bd_sf"/>
</dbReference>
<proteinExistence type="predicted"/>
<dbReference type="PROSITE" id="PS50048">
    <property type="entry name" value="ZN2_CY6_FUNGAL_2"/>
    <property type="match status" value="1"/>
</dbReference>
<feature type="region of interest" description="Disordered" evidence="9">
    <location>
        <begin position="1"/>
        <end position="38"/>
    </location>
</feature>
<keyword evidence="12" id="KW-1185">Reference proteome</keyword>
<sequence length="759" mass="85504">MSHPNPSGASSLRRLVPKIEARTPSASPTDEGSTASNKRRCISSACMPCRKRKSKCDGEKPACESCSIVYKTQCSYDIDSDHRRKGALKRDIRQLEEENEKRDIILDALRKASEADVDDIIQLVRSDESYDSIIETIKRMPTKPPSKPETSPSLEGALADFAGKPSLKKAGDNRHYGHTSNFLTGSDDELPMVAVDHIGTWTKVTNDVELIKHLLSLYFTWSHPLYLLFSEEVFFYALNNKKLKWCSPMLVNACLALGCNYSDRPEARADPNDPATVGDHFFAEAKRLLNEDDRSCLTTVQALGVMACRQAMMGQDSSGWKYAGQMMTMSIELGLHLTYNIQPSGKATDSEMEARRITFWGSYVVETVYAMAVGRISWLPRTAIQLEKPIPRENLEKKIWKPHGDPRFHVHEPTGLEQPACTYTVLVQSSRLTEIVNDTLQMFYAPRDRITSRKLEIHHERFIMWHNELPPSMVIKRDGPTLPQVIAMHIYYHNCVIHLFRPFLRVSFVHNTKGPHEICTDAAITIAQLMNLYSRTYGMRRAYFILVHCGMSAAIIHVVNISRPDPKVPQLHIQAAAYLTEIIRMMHEMYPAYPLMARYFKVIRGLIAKWVPVVPPNVRDALHAIDLPSPNTSDNGPGLSPADPSADPSASTSNSTDFDEPATPVVEINGRRKHSAPDLTQMTPNLDNGKSRLTAAAREFLWTPFPESMDGMPVMPPERRSSNDTMDISRMLDSGVDGDWAQLNRDGFTMDARREFWGV</sequence>
<evidence type="ECO:0000256" key="7">
    <source>
        <dbReference type="ARBA" id="ARBA00023242"/>
    </source>
</evidence>
<feature type="compositionally biased region" description="Polar residues" evidence="9">
    <location>
        <begin position="1"/>
        <end position="10"/>
    </location>
</feature>
<protein>
    <recommendedName>
        <fullName evidence="10">Zn(2)-C6 fungal-type domain-containing protein</fullName>
    </recommendedName>
</protein>
<feature type="region of interest" description="Disordered" evidence="9">
    <location>
        <begin position="668"/>
        <end position="687"/>
    </location>
</feature>
<organism evidence="11 12">
    <name type="scientific">Hyaloscypha hepaticicola</name>
    <dbReference type="NCBI Taxonomy" id="2082293"/>
    <lineage>
        <taxon>Eukaryota</taxon>
        <taxon>Fungi</taxon>
        <taxon>Dikarya</taxon>
        <taxon>Ascomycota</taxon>
        <taxon>Pezizomycotina</taxon>
        <taxon>Leotiomycetes</taxon>
        <taxon>Helotiales</taxon>
        <taxon>Hyaloscyphaceae</taxon>
        <taxon>Hyaloscypha</taxon>
    </lineage>
</organism>
<evidence type="ECO:0000256" key="9">
    <source>
        <dbReference type="SAM" id="MobiDB-lite"/>
    </source>
</evidence>
<dbReference type="AlphaFoldDB" id="A0A2J6PKK6"/>
<feature type="domain" description="Zn(2)-C6 fungal-type" evidence="10">
    <location>
        <begin position="45"/>
        <end position="76"/>
    </location>
</feature>
<dbReference type="GO" id="GO:0008270">
    <property type="term" value="F:zinc ion binding"/>
    <property type="evidence" value="ECO:0007669"/>
    <property type="project" value="InterPro"/>
</dbReference>
<dbReference type="GO" id="GO:0003677">
    <property type="term" value="F:DNA binding"/>
    <property type="evidence" value="ECO:0007669"/>
    <property type="project" value="UniProtKB-KW"/>
</dbReference>
<evidence type="ECO:0000313" key="11">
    <source>
        <dbReference type="EMBL" id="PMD14396.1"/>
    </source>
</evidence>
<evidence type="ECO:0000259" key="10">
    <source>
        <dbReference type="PROSITE" id="PS50048"/>
    </source>
</evidence>
<name>A0A2J6PKK6_9HELO</name>
<keyword evidence="8" id="KW-0175">Coiled coil</keyword>
<comment type="subcellular location">
    <subcellularLocation>
        <location evidence="1">Nucleus</location>
    </subcellularLocation>
</comment>
<dbReference type="Pfam" id="PF04082">
    <property type="entry name" value="Fungal_trans"/>
    <property type="match status" value="1"/>
</dbReference>
<evidence type="ECO:0000256" key="1">
    <source>
        <dbReference type="ARBA" id="ARBA00004123"/>
    </source>
</evidence>
<keyword evidence="3" id="KW-0862">Zinc</keyword>
<evidence type="ECO:0000256" key="6">
    <source>
        <dbReference type="ARBA" id="ARBA00023163"/>
    </source>
</evidence>
<dbReference type="CDD" id="cd12148">
    <property type="entry name" value="fungal_TF_MHR"/>
    <property type="match status" value="1"/>
</dbReference>
<keyword evidence="6" id="KW-0804">Transcription</keyword>
<keyword evidence="7" id="KW-0539">Nucleus</keyword>
<feature type="compositionally biased region" description="Polar residues" evidence="9">
    <location>
        <begin position="24"/>
        <end position="36"/>
    </location>
</feature>
<dbReference type="InterPro" id="IPR051615">
    <property type="entry name" value="Transcr_Regulatory_Elem"/>
</dbReference>
<dbReference type="OrthoDB" id="2162761at2759"/>
<evidence type="ECO:0000256" key="5">
    <source>
        <dbReference type="ARBA" id="ARBA00023125"/>
    </source>
</evidence>
<accession>A0A2J6PKK6</accession>
<dbReference type="InterPro" id="IPR001138">
    <property type="entry name" value="Zn2Cys6_DnaBD"/>
</dbReference>
<keyword evidence="4" id="KW-0805">Transcription regulation</keyword>
<dbReference type="PANTHER" id="PTHR31313:SF4">
    <property type="entry name" value="CONIDIAL DEVELOPMENT PROTEIN FLUFFY"/>
    <property type="match status" value="1"/>
</dbReference>
<feature type="compositionally biased region" description="Polar residues" evidence="9">
    <location>
        <begin position="678"/>
        <end position="687"/>
    </location>
</feature>
<feature type="region of interest" description="Disordered" evidence="9">
    <location>
        <begin position="625"/>
        <end position="663"/>
    </location>
</feature>
<keyword evidence="5" id="KW-0238">DNA-binding</keyword>
<reference evidence="11 12" key="1">
    <citation type="submission" date="2016-05" db="EMBL/GenBank/DDBJ databases">
        <title>A degradative enzymes factory behind the ericoid mycorrhizal symbiosis.</title>
        <authorList>
            <consortium name="DOE Joint Genome Institute"/>
            <person name="Martino E."/>
            <person name="Morin E."/>
            <person name="Grelet G."/>
            <person name="Kuo A."/>
            <person name="Kohler A."/>
            <person name="Daghino S."/>
            <person name="Barry K."/>
            <person name="Choi C."/>
            <person name="Cichocki N."/>
            <person name="Clum A."/>
            <person name="Copeland A."/>
            <person name="Hainaut M."/>
            <person name="Haridas S."/>
            <person name="Labutti K."/>
            <person name="Lindquist E."/>
            <person name="Lipzen A."/>
            <person name="Khouja H.-R."/>
            <person name="Murat C."/>
            <person name="Ohm R."/>
            <person name="Olson A."/>
            <person name="Spatafora J."/>
            <person name="Veneault-Fourrey C."/>
            <person name="Henrissat B."/>
            <person name="Grigoriev I."/>
            <person name="Martin F."/>
            <person name="Perotto S."/>
        </authorList>
    </citation>
    <scope>NUCLEOTIDE SEQUENCE [LARGE SCALE GENOMIC DNA]</scope>
    <source>
        <strain evidence="11 12">UAMH 7357</strain>
    </source>
</reference>
<dbReference type="CDD" id="cd00067">
    <property type="entry name" value="GAL4"/>
    <property type="match status" value="1"/>
</dbReference>
<keyword evidence="2" id="KW-0479">Metal-binding</keyword>
<feature type="coiled-coil region" evidence="8">
    <location>
        <begin position="78"/>
        <end position="115"/>
    </location>
</feature>
<dbReference type="PROSITE" id="PS00463">
    <property type="entry name" value="ZN2_CY6_FUNGAL_1"/>
    <property type="match status" value="1"/>
</dbReference>
<dbReference type="SUPFAM" id="SSF57701">
    <property type="entry name" value="Zn2/Cys6 DNA-binding domain"/>
    <property type="match status" value="1"/>
</dbReference>
<feature type="compositionally biased region" description="Low complexity" evidence="9">
    <location>
        <begin position="640"/>
        <end position="656"/>
    </location>
</feature>
<gene>
    <name evidence="11" type="ORF">NA56DRAFT_710971</name>
</gene>
<evidence type="ECO:0000256" key="4">
    <source>
        <dbReference type="ARBA" id="ARBA00023015"/>
    </source>
</evidence>
<dbReference type="EMBL" id="KZ613522">
    <property type="protein sequence ID" value="PMD14396.1"/>
    <property type="molecule type" value="Genomic_DNA"/>
</dbReference>
<dbReference type="STRING" id="1745343.A0A2J6PKK6"/>
<dbReference type="GO" id="GO:0000981">
    <property type="term" value="F:DNA-binding transcription factor activity, RNA polymerase II-specific"/>
    <property type="evidence" value="ECO:0007669"/>
    <property type="project" value="InterPro"/>
</dbReference>
<evidence type="ECO:0000256" key="3">
    <source>
        <dbReference type="ARBA" id="ARBA00022833"/>
    </source>
</evidence>
<dbReference type="Proteomes" id="UP000235672">
    <property type="component" value="Unassembled WGS sequence"/>
</dbReference>
<dbReference type="SMART" id="SM00066">
    <property type="entry name" value="GAL4"/>
    <property type="match status" value="1"/>
</dbReference>
<dbReference type="GO" id="GO:0006351">
    <property type="term" value="P:DNA-templated transcription"/>
    <property type="evidence" value="ECO:0007669"/>
    <property type="project" value="InterPro"/>
</dbReference>
<evidence type="ECO:0000313" key="12">
    <source>
        <dbReference type="Proteomes" id="UP000235672"/>
    </source>
</evidence>
<evidence type="ECO:0000256" key="2">
    <source>
        <dbReference type="ARBA" id="ARBA00022723"/>
    </source>
</evidence>
<dbReference type="GO" id="GO:0005634">
    <property type="term" value="C:nucleus"/>
    <property type="evidence" value="ECO:0007669"/>
    <property type="project" value="UniProtKB-SubCell"/>
</dbReference>